<dbReference type="GO" id="GO:0004674">
    <property type="term" value="F:protein serine/threonine kinase activity"/>
    <property type="evidence" value="ECO:0007669"/>
    <property type="project" value="UniProtKB-KW"/>
</dbReference>
<feature type="chain" id="PRO_5042893355" description="non-specific serine/threonine protein kinase" evidence="23">
    <location>
        <begin position="25"/>
        <end position="1025"/>
    </location>
</feature>
<evidence type="ECO:0000256" key="17">
    <source>
        <dbReference type="ARBA" id="ARBA00023170"/>
    </source>
</evidence>
<dbReference type="AlphaFoldDB" id="A0AAN9JRG4"/>
<keyword evidence="10 23" id="KW-0732">Signal</keyword>
<dbReference type="Pfam" id="PF00560">
    <property type="entry name" value="LRR_1"/>
    <property type="match status" value="4"/>
</dbReference>
<sequence length="1025" mass="113013">MAKPWSHDLFISSLSLCYMLSCVATSGRNITNDEFALLAFKSSINLDPYGMVNNWSSNNSSSSMCNWVGVTCDVRHGRVKALNLSNMGLEGTISPQLGNLSFLVELDLHGNTLYGELQQQLFRLHRLKFLDLSNNRFFGSIPTEVGDLVKLQYLNLGRNNLTGFIPQSISNLSKLEYFNCALNFIEGSVPRGIGHVRQLKILSVSKNRLSGTLPVTLSNLSSLQRFTSSFNYFSGSVPMEIGNLEQLEYLALGFNNLSGPIPSKIFNISRLIYLYLAANSLSGNLPSDLGKGLPNLQELDLYGNKFVGNLPNGISNASQLTVFDLSENEFSGHIPHVFGALTLLSRLDIHSNNLRTHESPEFNFFTSLTSCIHLKYLDVSNNSLLPKLPKSIGNLSKSLENFWAYSSGINGHVPLEIGNLSSLLGLSLGKNHINGPIPGTIKGLQKLQYLDLQGNTLQGSVVDELCEIASLTILNLRDSKLFGILPSCMGNMTSLRRVNIAFNRFISSIPSSFWDLKDILEIDLSSNALSGNLSSEIGHLRAILALDLSRNEISGNIPSTINILTLQVLSLAHNKLQGSIPASIGEMVGLTFLDLSQNVLSGEIPKSMQSLTYLNYVNFSYNILEGEIPNDGPFKNFTAQSFMHNKALCGDSHLHVPPCAKQVVKRRSKEKWLLIKCILPIIVAIILIVACISLFLKCKRKNATNQVKGDLSISELGVPRWISYYELVQATNDFNESNLLGRGSFGTVYKGMLSSGMIVAIKVINLGLEATSKSFNAECTALRNLRHRNLVKIIGSCSNVDFKSLVIEFMSNGSLDKWLHSHNYCLDFLQRLNIIIDVASALEYLHHGSLVPVVHCDLKPSNVLLDENMVAHVSDFGIAKLLDEGQSKTHTETFATLGYIAPEYGSEGIVSVKGDIYSYGILLMEMFTRKKPTDDMFKEGLSLKDWISESMPSSVMKVVDSSLLQLQEEQIDDTLAHVSAILELATNCCANLPEARIGMADVTTSLIKIRNHLFTPNKEKGIKYE</sequence>
<dbReference type="FunFam" id="3.80.10.10:FF:000129">
    <property type="entry name" value="Leucine-rich repeat receptor-like kinase"/>
    <property type="match status" value="1"/>
</dbReference>
<dbReference type="FunFam" id="3.30.200.20:FF:000661">
    <property type="entry name" value="Serine-threonine protein kinase plant-type"/>
    <property type="match status" value="1"/>
</dbReference>
<evidence type="ECO:0000256" key="3">
    <source>
        <dbReference type="ARBA" id="ARBA00012513"/>
    </source>
</evidence>
<comment type="catalytic activity">
    <reaction evidence="20">
        <text>L-seryl-[protein] + ATP = O-phospho-L-seryl-[protein] + ADP + H(+)</text>
        <dbReference type="Rhea" id="RHEA:17989"/>
        <dbReference type="Rhea" id="RHEA-COMP:9863"/>
        <dbReference type="Rhea" id="RHEA-COMP:11604"/>
        <dbReference type="ChEBI" id="CHEBI:15378"/>
        <dbReference type="ChEBI" id="CHEBI:29999"/>
        <dbReference type="ChEBI" id="CHEBI:30616"/>
        <dbReference type="ChEBI" id="CHEBI:83421"/>
        <dbReference type="ChEBI" id="CHEBI:456216"/>
        <dbReference type="EC" id="2.7.11.1"/>
    </reaction>
</comment>
<proteinExistence type="inferred from homology"/>
<dbReference type="InterPro" id="IPR011009">
    <property type="entry name" value="Kinase-like_dom_sf"/>
</dbReference>
<keyword evidence="26" id="KW-1185">Reference proteome</keyword>
<evidence type="ECO:0000256" key="5">
    <source>
        <dbReference type="ARBA" id="ARBA00022527"/>
    </source>
</evidence>
<gene>
    <name evidence="25" type="ORF">RJT34_13863</name>
</gene>
<dbReference type="SMART" id="SM00369">
    <property type="entry name" value="LRR_TYP"/>
    <property type="match status" value="7"/>
</dbReference>
<evidence type="ECO:0000313" key="25">
    <source>
        <dbReference type="EMBL" id="KAK7302966.1"/>
    </source>
</evidence>
<comment type="subcellular location">
    <subcellularLocation>
        <location evidence="1">Cell membrane</location>
        <topology evidence="1">Single-pass membrane protein</topology>
    </subcellularLocation>
</comment>
<evidence type="ECO:0000256" key="19">
    <source>
        <dbReference type="ARBA" id="ARBA00047899"/>
    </source>
</evidence>
<dbReference type="EMBL" id="JAYKXN010000003">
    <property type="protein sequence ID" value="KAK7302966.1"/>
    <property type="molecule type" value="Genomic_DNA"/>
</dbReference>
<accession>A0AAN9JRG4</accession>
<evidence type="ECO:0000256" key="9">
    <source>
        <dbReference type="ARBA" id="ARBA00022692"/>
    </source>
</evidence>
<comment type="caution">
    <text evidence="25">The sequence shown here is derived from an EMBL/GenBank/DDBJ whole genome shotgun (WGS) entry which is preliminary data.</text>
</comment>
<keyword evidence="7" id="KW-0433">Leucine-rich repeat</keyword>
<dbReference type="PANTHER" id="PTHR27008:SF585">
    <property type="entry name" value="PROTEIN KINASE DOMAIN-CONTAINING PROTEIN"/>
    <property type="match status" value="1"/>
</dbReference>
<organism evidence="25 26">
    <name type="scientific">Clitoria ternatea</name>
    <name type="common">Butterfly pea</name>
    <dbReference type="NCBI Taxonomy" id="43366"/>
    <lineage>
        <taxon>Eukaryota</taxon>
        <taxon>Viridiplantae</taxon>
        <taxon>Streptophyta</taxon>
        <taxon>Embryophyta</taxon>
        <taxon>Tracheophyta</taxon>
        <taxon>Spermatophyta</taxon>
        <taxon>Magnoliopsida</taxon>
        <taxon>eudicotyledons</taxon>
        <taxon>Gunneridae</taxon>
        <taxon>Pentapetalae</taxon>
        <taxon>rosids</taxon>
        <taxon>fabids</taxon>
        <taxon>Fabales</taxon>
        <taxon>Fabaceae</taxon>
        <taxon>Papilionoideae</taxon>
        <taxon>50 kb inversion clade</taxon>
        <taxon>NPAAA clade</taxon>
        <taxon>indigoferoid/millettioid clade</taxon>
        <taxon>Phaseoleae</taxon>
        <taxon>Clitoria</taxon>
    </lineage>
</organism>
<keyword evidence="8" id="KW-0808">Transferase</keyword>
<dbReference type="InterPro" id="IPR000719">
    <property type="entry name" value="Prot_kinase_dom"/>
</dbReference>
<keyword evidence="6" id="KW-0597">Phosphoprotein</keyword>
<feature type="binding site" evidence="21">
    <location>
        <position position="762"/>
    </location>
    <ligand>
        <name>ATP</name>
        <dbReference type="ChEBI" id="CHEBI:30616"/>
    </ligand>
</feature>
<evidence type="ECO:0000256" key="22">
    <source>
        <dbReference type="SAM" id="Phobius"/>
    </source>
</evidence>
<evidence type="ECO:0000256" key="2">
    <source>
        <dbReference type="ARBA" id="ARBA00008684"/>
    </source>
</evidence>
<dbReference type="PROSITE" id="PS50011">
    <property type="entry name" value="PROTEIN_KINASE_DOM"/>
    <property type="match status" value="1"/>
</dbReference>
<dbReference type="Gene3D" id="3.30.200.20">
    <property type="entry name" value="Phosphorylase Kinase, domain 1"/>
    <property type="match status" value="1"/>
</dbReference>
<evidence type="ECO:0000256" key="4">
    <source>
        <dbReference type="ARBA" id="ARBA00022475"/>
    </source>
</evidence>
<keyword evidence="9 22" id="KW-0812">Transmembrane</keyword>
<dbReference type="InterPro" id="IPR055414">
    <property type="entry name" value="LRR_R13L4/SHOC2-like"/>
</dbReference>
<evidence type="ECO:0000256" key="11">
    <source>
        <dbReference type="ARBA" id="ARBA00022737"/>
    </source>
</evidence>
<feature type="transmembrane region" description="Helical" evidence="22">
    <location>
        <begin position="672"/>
        <end position="696"/>
    </location>
</feature>
<evidence type="ECO:0000256" key="16">
    <source>
        <dbReference type="ARBA" id="ARBA00023136"/>
    </source>
</evidence>
<evidence type="ECO:0000256" key="14">
    <source>
        <dbReference type="ARBA" id="ARBA00022840"/>
    </source>
</evidence>
<dbReference type="InterPro" id="IPR017441">
    <property type="entry name" value="Protein_kinase_ATP_BS"/>
</dbReference>
<feature type="domain" description="Protein kinase" evidence="24">
    <location>
        <begin position="734"/>
        <end position="1015"/>
    </location>
</feature>
<dbReference type="SUPFAM" id="SSF56112">
    <property type="entry name" value="Protein kinase-like (PK-like)"/>
    <property type="match status" value="1"/>
</dbReference>
<dbReference type="SUPFAM" id="SSF52058">
    <property type="entry name" value="L domain-like"/>
    <property type="match status" value="2"/>
</dbReference>
<dbReference type="Proteomes" id="UP001359559">
    <property type="component" value="Unassembled WGS sequence"/>
</dbReference>
<dbReference type="InterPro" id="IPR051809">
    <property type="entry name" value="Plant_receptor-like_S/T_kinase"/>
</dbReference>
<keyword evidence="16 22" id="KW-0472">Membrane</keyword>
<reference evidence="25 26" key="1">
    <citation type="submission" date="2024-01" db="EMBL/GenBank/DDBJ databases">
        <title>The genomes of 5 underutilized Papilionoideae crops provide insights into root nodulation and disease resistance.</title>
        <authorList>
            <person name="Yuan L."/>
        </authorList>
    </citation>
    <scope>NUCLEOTIDE SEQUENCE [LARGE SCALE GENOMIC DNA]</scope>
    <source>
        <strain evidence="25">LY-2023</strain>
        <tissue evidence="25">Leaf</tissue>
    </source>
</reference>
<dbReference type="Gene3D" id="1.10.510.10">
    <property type="entry name" value="Transferase(Phosphotransferase) domain 1"/>
    <property type="match status" value="1"/>
</dbReference>
<keyword evidence="18" id="KW-0325">Glycoprotein</keyword>
<evidence type="ECO:0000256" key="13">
    <source>
        <dbReference type="ARBA" id="ARBA00022777"/>
    </source>
</evidence>
<keyword evidence="17" id="KW-0675">Receptor</keyword>
<evidence type="ECO:0000256" key="20">
    <source>
        <dbReference type="ARBA" id="ARBA00048679"/>
    </source>
</evidence>
<keyword evidence="4" id="KW-1003">Cell membrane</keyword>
<dbReference type="SMART" id="SM00220">
    <property type="entry name" value="S_TKc"/>
    <property type="match status" value="1"/>
</dbReference>
<dbReference type="InterPro" id="IPR008271">
    <property type="entry name" value="Ser/Thr_kinase_AS"/>
</dbReference>
<keyword evidence="5" id="KW-0723">Serine/threonine-protein kinase</keyword>
<dbReference type="InterPro" id="IPR003591">
    <property type="entry name" value="Leu-rich_rpt_typical-subtyp"/>
</dbReference>
<keyword evidence="12 21" id="KW-0547">Nucleotide-binding</keyword>
<evidence type="ECO:0000259" key="24">
    <source>
        <dbReference type="PROSITE" id="PS50011"/>
    </source>
</evidence>
<protein>
    <recommendedName>
        <fullName evidence="3">non-specific serine/threonine protein kinase</fullName>
        <ecNumber evidence="3">2.7.11.1</ecNumber>
    </recommendedName>
</protein>
<dbReference type="PANTHER" id="PTHR27008">
    <property type="entry name" value="OS04G0122200 PROTEIN"/>
    <property type="match status" value="1"/>
</dbReference>
<dbReference type="GO" id="GO:0005524">
    <property type="term" value="F:ATP binding"/>
    <property type="evidence" value="ECO:0007669"/>
    <property type="project" value="UniProtKB-UniRule"/>
</dbReference>
<comment type="similarity">
    <text evidence="2">Belongs to the protein kinase superfamily. Ser/Thr protein kinase family.</text>
</comment>
<dbReference type="PROSITE" id="PS00107">
    <property type="entry name" value="PROTEIN_KINASE_ATP"/>
    <property type="match status" value="1"/>
</dbReference>
<dbReference type="PROSITE" id="PS00108">
    <property type="entry name" value="PROTEIN_KINASE_ST"/>
    <property type="match status" value="1"/>
</dbReference>
<keyword evidence="15 22" id="KW-1133">Transmembrane helix</keyword>
<feature type="signal peptide" evidence="23">
    <location>
        <begin position="1"/>
        <end position="24"/>
    </location>
</feature>
<dbReference type="EC" id="2.7.11.1" evidence="3"/>
<keyword evidence="11" id="KW-0677">Repeat</keyword>
<dbReference type="GO" id="GO:0005886">
    <property type="term" value="C:plasma membrane"/>
    <property type="evidence" value="ECO:0007669"/>
    <property type="project" value="UniProtKB-SubCell"/>
</dbReference>
<keyword evidence="14 21" id="KW-0067">ATP-binding</keyword>
<dbReference type="FunFam" id="3.80.10.10:FF:000095">
    <property type="entry name" value="LRR receptor-like serine/threonine-protein kinase GSO1"/>
    <property type="match status" value="2"/>
</dbReference>
<dbReference type="InterPro" id="IPR032675">
    <property type="entry name" value="LRR_dom_sf"/>
</dbReference>
<dbReference type="SMART" id="SM00365">
    <property type="entry name" value="LRR_SD22"/>
    <property type="match status" value="7"/>
</dbReference>
<comment type="catalytic activity">
    <reaction evidence="19">
        <text>L-threonyl-[protein] + ATP = O-phospho-L-threonyl-[protein] + ADP + H(+)</text>
        <dbReference type="Rhea" id="RHEA:46608"/>
        <dbReference type="Rhea" id="RHEA-COMP:11060"/>
        <dbReference type="Rhea" id="RHEA-COMP:11605"/>
        <dbReference type="ChEBI" id="CHEBI:15378"/>
        <dbReference type="ChEBI" id="CHEBI:30013"/>
        <dbReference type="ChEBI" id="CHEBI:30616"/>
        <dbReference type="ChEBI" id="CHEBI:61977"/>
        <dbReference type="ChEBI" id="CHEBI:456216"/>
        <dbReference type="EC" id="2.7.11.1"/>
    </reaction>
</comment>
<evidence type="ECO:0000256" key="6">
    <source>
        <dbReference type="ARBA" id="ARBA00022553"/>
    </source>
</evidence>
<keyword evidence="13" id="KW-0418">Kinase</keyword>
<evidence type="ECO:0000256" key="1">
    <source>
        <dbReference type="ARBA" id="ARBA00004162"/>
    </source>
</evidence>
<dbReference type="InterPro" id="IPR001611">
    <property type="entry name" value="Leu-rich_rpt"/>
</dbReference>
<evidence type="ECO:0000256" key="12">
    <source>
        <dbReference type="ARBA" id="ARBA00022741"/>
    </source>
</evidence>
<dbReference type="Pfam" id="PF08263">
    <property type="entry name" value="LRRNT_2"/>
    <property type="match status" value="1"/>
</dbReference>
<dbReference type="Pfam" id="PF00069">
    <property type="entry name" value="Pkinase"/>
    <property type="match status" value="1"/>
</dbReference>
<evidence type="ECO:0000256" key="15">
    <source>
        <dbReference type="ARBA" id="ARBA00022989"/>
    </source>
</evidence>
<evidence type="ECO:0000256" key="7">
    <source>
        <dbReference type="ARBA" id="ARBA00022614"/>
    </source>
</evidence>
<dbReference type="Pfam" id="PF23598">
    <property type="entry name" value="LRR_14"/>
    <property type="match status" value="2"/>
</dbReference>
<evidence type="ECO:0000313" key="26">
    <source>
        <dbReference type="Proteomes" id="UP001359559"/>
    </source>
</evidence>
<name>A0AAN9JRG4_CLITE</name>
<evidence type="ECO:0000256" key="10">
    <source>
        <dbReference type="ARBA" id="ARBA00022729"/>
    </source>
</evidence>
<dbReference type="FunFam" id="1.10.510.10:FF:000358">
    <property type="entry name" value="Putative leucine-rich repeat receptor-like serine/threonine-protein kinase"/>
    <property type="match status" value="1"/>
</dbReference>
<dbReference type="Gene3D" id="3.80.10.10">
    <property type="entry name" value="Ribonuclease Inhibitor"/>
    <property type="match status" value="4"/>
</dbReference>
<evidence type="ECO:0000256" key="23">
    <source>
        <dbReference type="SAM" id="SignalP"/>
    </source>
</evidence>
<evidence type="ECO:0000256" key="8">
    <source>
        <dbReference type="ARBA" id="ARBA00022679"/>
    </source>
</evidence>
<dbReference type="InterPro" id="IPR013210">
    <property type="entry name" value="LRR_N_plant-typ"/>
</dbReference>
<evidence type="ECO:0000256" key="21">
    <source>
        <dbReference type="PROSITE-ProRule" id="PRU10141"/>
    </source>
</evidence>
<evidence type="ECO:0000256" key="18">
    <source>
        <dbReference type="ARBA" id="ARBA00023180"/>
    </source>
</evidence>